<sequence length="107" mass="11433">MPPALRLKDVKPAPVKGVNRFGNIVAHVALSLFAPQLVAQPGIDEDAPPLIGTLLFHKEPSGQKAERTFQNAHRLIGNKAVDAGVLHQAFSEGEQHGIVGTDQFTHG</sequence>
<dbReference type="EMBL" id="FBWK01000037">
    <property type="protein sequence ID" value="CUX32949.1"/>
    <property type="molecule type" value="Genomic_DNA"/>
</dbReference>
<organism evidence="1 2">
    <name type="scientific">Agrobacterium tomkonis CFBP 6623</name>
    <dbReference type="NCBI Taxonomy" id="1183432"/>
    <lineage>
        <taxon>Bacteria</taxon>
        <taxon>Pseudomonadati</taxon>
        <taxon>Pseudomonadota</taxon>
        <taxon>Alphaproteobacteria</taxon>
        <taxon>Hyphomicrobiales</taxon>
        <taxon>Rhizobiaceae</taxon>
        <taxon>Rhizobium/Agrobacterium group</taxon>
        <taxon>Agrobacterium</taxon>
        <taxon>Agrobacterium tumefaciens complex</taxon>
    </lineage>
</organism>
<accession>A0A1S7Q8E2</accession>
<dbReference type="AlphaFoldDB" id="A0A1S7Q8E2"/>
<dbReference type="Proteomes" id="UP000191988">
    <property type="component" value="Unassembled WGS sequence"/>
</dbReference>
<proteinExistence type="predicted"/>
<protein>
    <submittedName>
        <fullName evidence="1">Uncharacterized protein</fullName>
    </submittedName>
</protein>
<evidence type="ECO:0000313" key="2">
    <source>
        <dbReference type="Proteomes" id="UP000191988"/>
    </source>
</evidence>
<gene>
    <name evidence="1" type="ORF">AGR3A_Cc420062</name>
</gene>
<keyword evidence="2" id="KW-1185">Reference proteome</keyword>
<dbReference type="STRING" id="1183432.AGR3A_Cc420062"/>
<evidence type="ECO:0000313" key="1">
    <source>
        <dbReference type="EMBL" id="CUX32949.1"/>
    </source>
</evidence>
<reference evidence="2" key="1">
    <citation type="submission" date="2016-01" db="EMBL/GenBank/DDBJ databases">
        <authorList>
            <person name="Regsiter A."/>
            <person name="william w."/>
        </authorList>
    </citation>
    <scope>NUCLEOTIDE SEQUENCE [LARGE SCALE GENOMIC DNA]</scope>
    <source>
        <strain evidence="2">CFBP 6623</strain>
    </source>
</reference>
<name>A0A1S7Q8E2_9HYPH</name>